<keyword evidence="2 4" id="KW-0808">Transferase</keyword>
<keyword evidence="3 4" id="KW-0660">Purine salvage</keyword>
<comment type="miscellaneous">
    <text evidence="4">Although this enzyme belongs to the family of MTA phosphorylases based on sequence homology, it lacks several conserved amino acids in the substrate binding pocket that confer specificity towards MTA.</text>
</comment>
<keyword evidence="1 4" id="KW-0328">Glycosyltransferase</keyword>
<dbReference type="GO" id="GO:0005634">
    <property type="term" value="C:nucleus"/>
    <property type="evidence" value="ECO:0007669"/>
    <property type="project" value="UniProtKB-SubCell"/>
</dbReference>
<gene>
    <name evidence="6" type="ORF">ACHAWO_009307</name>
</gene>
<comment type="subcellular location">
    <subcellularLocation>
        <location evidence="4">Cytoplasm</location>
    </subcellularLocation>
    <subcellularLocation>
        <location evidence="4">Nucleus</location>
    </subcellularLocation>
</comment>
<dbReference type="InterPro" id="IPR000845">
    <property type="entry name" value="Nucleoside_phosphorylase_d"/>
</dbReference>
<comment type="pathway">
    <text evidence="4">Purine metabolism; purine nucleoside salvage.</text>
</comment>
<evidence type="ECO:0000256" key="3">
    <source>
        <dbReference type="ARBA" id="ARBA00022726"/>
    </source>
</evidence>
<keyword evidence="4" id="KW-0539">Nucleus</keyword>
<evidence type="ECO:0000313" key="6">
    <source>
        <dbReference type="EMBL" id="KAL3765230.1"/>
    </source>
</evidence>
<dbReference type="SUPFAM" id="SSF53167">
    <property type="entry name" value="Purine and uridine phosphorylases"/>
    <property type="match status" value="1"/>
</dbReference>
<keyword evidence="4" id="KW-0963">Cytoplasm</keyword>
<feature type="binding site" evidence="4">
    <location>
        <position position="196"/>
    </location>
    <ligand>
        <name>phosphate</name>
        <dbReference type="ChEBI" id="CHEBI:43474"/>
    </ligand>
</feature>
<organism evidence="6 7">
    <name type="scientific">Cyclotella atomus</name>
    <dbReference type="NCBI Taxonomy" id="382360"/>
    <lineage>
        <taxon>Eukaryota</taxon>
        <taxon>Sar</taxon>
        <taxon>Stramenopiles</taxon>
        <taxon>Ochrophyta</taxon>
        <taxon>Bacillariophyta</taxon>
        <taxon>Coscinodiscophyceae</taxon>
        <taxon>Thalassiosirophycidae</taxon>
        <taxon>Stephanodiscales</taxon>
        <taxon>Stephanodiscaceae</taxon>
        <taxon>Cyclotella</taxon>
    </lineage>
</organism>
<evidence type="ECO:0000256" key="4">
    <source>
        <dbReference type="HAMAP-Rule" id="MF_03155"/>
    </source>
</evidence>
<feature type="binding site" evidence="4">
    <location>
        <begin position="62"/>
        <end position="63"/>
    </location>
    <ligand>
        <name>phosphate</name>
        <dbReference type="ChEBI" id="CHEBI:43474"/>
    </ligand>
</feature>
<comment type="caution">
    <text evidence="4">Lacks conserved residue(s) required for the propagation of feature annotation.</text>
</comment>
<evidence type="ECO:0000313" key="7">
    <source>
        <dbReference type="Proteomes" id="UP001530400"/>
    </source>
</evidence>
<comment type="similarity">
    <text evidence="4">Belongs to the PNP/MTAP phosphorylase family. MTAP subfamily.</text>
</comment>
<proteinExistence type="inferred from homology"/>
<dbReference type="Gene3D" id="3.40.50.1580">
    <property type="entry name" value="Nucleoside phosphorylase domain"/>
    <property type="match status" value="1"/>
</dbReference>
<evidence type="ECO:0000259" key="5">
    <source>
        <dbReference type="Pfam" id="PF01048"/>
    </source>
</evidence>
<dbReference type="Pfam" id="PF01048">
    <property type="entry name" value="PNP_UDP_1"/>
    <property type="match status" value="1"/>
</dbReference>
<dbReference type="PANTHER" id="PTHR42679">
    <property type="entry name" value="S-METHYL-5'-THIOADENOSINE PHOSPHORYLASE"/>
    <property type="match status" value="1"/>
</dbReference>
<dbReference type="CDD" id="cd09010">
    <property type="entry name" value="MTAP_SsMTAPII_like_MTIP"/>
    <property type="match status" value="1"/>
</dbReference>
<comment type="catalytic activity">
    <reaction evidence="4">
        <text>a purine D-ribonucleoside + phosphate = a purine nucleobase + alpha-D-ribose 1-phosphate</text>
        <dbReference type="Rhea" id="RHEA:19805"/>
        <dbReference type="ChEBI" id="CHEBI:26386"/>
        <dbReference type="ChEBI" id="CHEBI:43474"/>
        <dbReference type="ChEBI" id="CHEBI:57720"/>
        <dbReference type="ChEBI" id="CHEBI:142355"/>
        <dbReference type="EC" id="2.4.2.1"/>
    </reaction>
</comment>
<feature type="binding site" evidence="4">
    <location>
        <position position="195"/>
    </location>
    <ligand>
        <name>substrate</name>
    </ligand>
</feature>
<evidence type="ECO:0000256" key="2">
    <source>
        <dbReference type="ARBA" id="ARBA00022679"/>
    </source>
</evidence>
<dbReference type="NCBIfam" id="TIGR01694">
    <property type="entry name" value="MTAP"/>
    <property type="match status" value="1"/>
</dbReference>
<dbReference type="EMBL" id="JALLPJ020001406">
    <property type="protein sequence ID" value="KAL3765230.1"/>
    <property type="molecule type" value="Genomic_DNA"/>
</dbReference>
<protein>
    <recommendedName>
        <fullName evidence="4">Purine nucleoside phosphorylase</fullName>
        <shortName evidence="4">PNP</shortName>
        <ecNumber evidence="4">2.4.2.1</ecNumber>
    </recommendedName>
</protein>
<evidence type="ECO:0000256" key="1">
    <source>
        <dbReference type="ARBA" id="ARBA00022676"/>
    </source>
</evidence>
<dbReference type="GO" id="GO:0006166">
    <property type="term" value="P:purine ribonucleoside salvage"/>
    <property type="evidence" value="ECO:0007669"/>
    <property type="project" value="UniProtKB-UniRule"/>
</dbReference>
<feature type="domain" description="Nucleoside phosphorylase" evidence="5">
    <location>
        <begin position="11"/>
        <end position="258"/>
    </location>
</feature>
<dbReference type="HAMAP" id="MF_01963">
    <property type="entry name" value="MTAP"/>
    <property type="match status" value="1"/>
</dbReference>
<dbReference type="PANTHER" id="PTHR42679:SF2">
    <property type="entry name" value="S-METHYL-5'-THIOADENOSINE PHOSPHORYLASE"/>
    <property type="match status" value="1"/>
</dbReference>
<name>A0ABD3MMH0_9STRA</name>
<dbReference type="InterPro" id="IPR010044">
    <property type="entry name" value="MTAP"/>
</dbReference>
<dbReference type="GO" id="GO:0004731">
    <property type="term" value="F:purine-nucleoside phosphorylase activity"/>
    <property type="evidence" value="ECO:0007669"/>
    <property type="project" value="UniProtKB-EC"/>
</dbReference>
<dbReference type="EC" id="2.4.2.1" evidence="4"/>
<keyword evidence="7" id="KW-1185">Reference proteome</keyword>
<comment type="function">
    <text evidence="4">Purine nucleoside phosphorylase involved in purine salvage.</text>
</comment>
<feature type="binding site" evidence="4">
    <location>
        <begin position="219"/>
        <end position="221"/>
    </location>
    <ligand>
        <name>substrate</name>
    </ligand>
</feature>
<dbReference type="InterPro" id="IPR035994">
    <property type="entry name" value="Nucleoside_phosphorylase_sf"/>
</dbReference>
<accession>A0ABD3MMH0</accession>
<comment type="subunit">
    <text evidence="4">Homotrimer.</text>
</comment>
<comment type="caution">
    <text evidence="6">The sequence shown here is derived from an EMBL/GenBank/DDBJ whole genome shotgun (WGS) entry which is preliminary data.</text>
</comment>
<dbReference type="AlphaFoldDB" id="A0ABD3MMH0"/>
<feature type="binding site" evidence="4">
    <location>
        <position position="17"/>
    </location>
    <ligand>
        <name>phosphate</name>
        <dbReference type="ChEBI" id="CHEBI:43474"/>
    </ligand>
</feature>
<sequence length="299" mass="32761">MNSIDDSQQIVGIIGGTGLGDSLAKRITDGELLDLDTPFGKPADKILVGKLGNNRRIAFLNRHGDGHKFPPSKVPHAANIFALKQLGVKTIISMGAVGSLNEAIAPGDLVLVDQFIDKTCKRTNSFFTDYGAVHVEMAEPSCSRLREKIMNVGKNIDGEHKVHCNGTYVCMEGPQFSTRAESLMHKQWGGDLIGMTAMPEAKLAREAQMCYALIALVSDYDCWKPHAPGTDKKVLLHEIIANMSIACNNCVNLIEAVLNSDHVLNGQDCICRKSLELAVWTDKNVIPQDQKEMMKVLFE</sequence>
<dbReference type="GO" id="GO:0005737">
    <property type="term" value="C:cytoplasm"/>
    <property type="evidence" value="ECO:0007669"/>
    <property type="project" value="UniProtKB-SubCell"/>
</dbReference>
<feature type="site" description="Important for substrate specificity" evidence="4">
    <location>
        <position position="177"/>
    </location>
</feature>
<reference evidence="6 7" key="1">
    <citation type="submission" date="2024-10" db="EMBL/GenBank/DDBJ databases">
        <title>Updated reference genomes for cyclostephanoid diatoms.</title>
        <authorList>
            <person name="Roberts W.R."/>
            <person name="Alverson A.J."/>
        </authorList>
    </citation>
    <scope>NUCLEOTIDE SEQUENCE [LARGE SCALE GENOMIC DNA]</scope>
    <source>
        <strain evidence="6 7">AJA010-31</strain>
    </source>
</reference>
<feature type="site" description="Important for substrate specificity" evidence="4">
    <location>
        <position position="236"/>
    </location>
</feature>
<dbReference type="Proteomes" id="UP001530400">
    <property type="component" value="Unassembled WGS sequence"/>
</dbReference>